<dbReference type="EMBL" id="MN552145">
    <property type="protein sequence ID" value="QGJ85000.1"/>
    <property type="molecule type" value="Genomic_DNA"/>
</dbReference>
<keyword evidence="6" id="KW-0408">Iron</keyword>
<evidence type="ECO:0000256" key="1">
    <source>
        <dbReference type="ARBA" id="ARBA00001962"/>
    </source>
</evidence>
<dbReference type="Proteomes" id="UP000422881">
    <property type="component" value="Segment"/>
</dbReference>
<dbReference type="GO" id="GO:0009263">
    <property type="term" value="P:deoxyribonucleotide biosynthetic process"/>
    <property type="evidence" value="ECO:0007669"/>
    <property type="project" value="InterPro"/>
</dbReference>
<accession>A0A649V2A2</accession>
<evidence type="ECO:0000256" key="3">
    <source>
        <dbReference type="ARBA" id="ARBA00012274"/>
    </source>
</evidence>
<dbReference type="PROSITE" id="PS00368">
    <property type="entry name" value="RIBORED_SMALL"/>
    <property type="match status" value="1"/>
</dbReference>
<reference evidence="7 8" key="1">
    <citation type="submission" date="2019-10" db="EMBL/GenBank/DDBJ databases">
        <authorList>
            <person name="Brinks E."/>
        </authorList>
    </citation>
    <scope>NUCLEOTIDE SEQUENCE [LARGE SCALE GENOMIC DNA]</scope>
</reference>
<dbReference type="InterPro" id="IPR009078">
    <property type="entry name" value="Ferritin-like_SF"/>
</dbReference>
<organism evidence="7 8">
    <name type="scientific">Lactococcus phage P1048</name>
    <dbReference type="NCBI Taxonomy" id="2662295"/>
    <lineage>
        <taxon>Viruses</taxon>
        <taxon>Duplodnaviria</taxon>
        <taxon>Heunggongvirae</taxon>
        <taxon>Uroviricota</taxon>
        <taxon>Caudoviricetes</taxon>
        <taxon>Audreyjarvisvirus</taxon>
        <taxon>Audreyjarvisvirus P1048</taxon>
    </lineage>
</organism>
<dbReference type="Gene3D" id="1.10.620.20">
    <property type="entry name" value="Ribonucleotide Reductase, subunit A"/>
    <property type="match status" value="1"/>
</dbReference>
<protein>
    <recommendedName>
        <fullName evidence="3">ribonucleoside-diphosphate reductase</fullName>
        <ecNumber evidence="3">1.17.4.1</ecNumber>
    </recommendedName>
</protein>
<dbReference type="GeneID" id="56138024"/>
<evidence type="ECO:0000256" key="4">
    <source>
        <dbReference type="ARBA" id="ARBA00022723"/>
    </source>
</evidence>
<keyword evidence="4" id="KW-0479">Metal-binding</keyword>
<dbReference type="EC" id="1.17.4.1" evidence="3"/>
<dbReference type="GO" id="GO:0046872">
    <property type="term" value="F:metal ion binding"/>
    <property type="evidence" value="ECO:0007669"/>
    <property type="project" value="UniProtKB-KW"/>
</dbReference>
<evidence type="ECO:0000313" key="7">
    <source>
        <dbReference type="EMBL" id="QGJ85000.1"/>
    </source>
</evidence>
<proteinExistence type="inferred from homology"/>
<dbReference type="InterPro" id="IPR033909">
    <property type="entry name" value="RNR_small"/>
</dbReference>
<comment type="similarity">
    <text evidence="2">Belongs to the ribonucleoside diphosphate reductase small chain family.</text>
</comment>
<dbReference type="GO" id="GO:0004748">
    <property type="term" value="F:ribonucleoside-diphosphate reductase activity, thioredoxin disulfide as acceptor"/>
    <property type="evidence" value="ECO:0007669"/>
    <property type="project" value="UniProtKB-EC"/>
</dbReference>
<name>A0A649V2A2_9CAUD</name>
<dbReference type="UniPathway" id="UPA00326"/>
<dbReference type="CDD" id="cd01049">
    <property type="entry name" value="RNRR2"/>
    <property type="match status" value="1"/>
</dbReference>
<dbReference type="InterPro" id="IPR012348">
    <property type="entry name" value="RNR-like"/>
</dbReference>
<dbReference type="SUPFAM" id="SSF47240">
    <property type="entry name" value="Ferritin-like"/>
    <property type="match status" value="1"/>
</dbReference>
<evidence type="ECO:0000256" key="2">
    <source>
        <dbReference type="ARBA" id="ARBA00009303"/>
    </source>
</evidence>
<dbReference type="RefSeq" id="YP_009905638.1">
    <property type="nucleotide sequence ID" value="NC_049857.1"/>
</dbReference>
<dbReference type="PANTHER" id="PTHR23409">
    <property type="entry name" value="RIBONUCLEOSIDE-DIPHOSPHATE REDUCTASE SMALL CHAIN"/>
    <property type="match status" value="1"/>
</dbReference>
<evidence type="ECO:0000256" key="5">
    <source>
        <dbReference type="ARBA" id="ARBA00023002"/>
    </source>
</evidence>
<dbReference type="Pfam" id="PF00268">
    <property type="entry name" value="Ribonuc_red_sm"/>
    <property type="match status" value="1"/>
</dbReference>
<keyword evidence="8" id="KW-1185">Reference proteome</keyword>
<dbReference type="InterPro" id="IPR000358">
    <property type="entry name" value="RNR_small_fam"/>
</dbReference>
<dbReference type="InterPro" id="IPR030475">
    <property type="entry name" value="RNR_small_AS"/>
</dbReference>
<keyword evidence="5 7" id="KW-0560">Oxidoreductase</keyword>
<dbReference type="KEGG" id="vg:56138024"/>
<comment type="cofactor">
    <cofactor evidence="1">
        <name>Fe cation</name>
        <dbReference type="ChEBI" id="CHEBI:24875"/>
    </cofactor>
</comment>
<evidence type="ECO:0000313" key="8">
    <source>
        <dbReference type="Proteomes" id="UP000422881"/>
    </source>
</evidence>
<sequence>MSKNKLVTAVNWNRLEDNIDRATWDKLISQFWVSSRVPVSNDMGDWNKLSAPEKDLFNKVFGGLTLLDTLQGEVGNNEIAKDSRTQHELAVFRNIAYMECIHAESYSTIFSTFCTMKDIDGIFEWTATNPYIVKKTEIIQDIYENGTPLQKKVASVFLESFLFYSGFFTPLYYAGLGKMKNTAEIVKLILRDESVL</sequence>
<evidence type="ECO:0000256" key="6">
    <source>
        <dbReference type="ARBA" id="ARBA00023004"/>
    </source>
</evidence>
<dbReference type="PANTHER" id="PTHR23409:SF18">
    <property type="entry name" value="RIBONUCLEOSIDE-DIPHOSPHATE REDUCTASE SUBUNIT M2"/>
    <property type="match status" value="1"/>
</dbReference>